<protein>
    <submittedName>
        <fullName evidence="3">Uncharacterized protein</fullName>
    </submittedName>
</protein>
<feature type="region of interest" description="Disordered" evidence="2">
    <location>
        <begin position="544"/>
        <end position="563"/>
    </location>
</feature>
<feature type="compositionally biased region" description="Polar residues" evidence="2">
    <location>
        <begin position="519"/>
        <end position="532"/>
    </location>
</feature>
<dbReference type="PANTHER" id="PTHR33066">
    <property type="entry name" value="INTEGRASE_SAM-LIKE_N DOMAIN-CONTAINING PROTEIN"/>
    <property type="match status" value="1"/>
</dbReference>
<feature type="compositionally biased region" description="Polar residues" evidence="2">
    <location>
        <begin position="553"/>
        <end position="562"/>
    </location>
</feature>
<accession>V8PJ10</accession>
<feature type="region of interest" description="Disordered" evidence="2">
    <location>
        <begin position="513"/>
        <end position="539"/>
    </location>
</feature>
<dbReference type="Gene3D" id="1.10.287.3160">
    <property type="match status" value="1"/>
</dbReference>
<dbReference type="GO" id="GO:0006310">
    <property type="term" value="P:DNA recombination"/>
    <property type="evidence" value="ECO:0007669"/>
    <property type="project" value="UniProtKB-KW"/>
</dbReference>
<feature type="region of interest" description="Disordered" evidence="2">
    <location>
        <begin position="1"/>
        <end position="85"/>
    </location>
</feature>
<evidence type="ECO:0000313" key="4">
    <source>
        <dbReference type="Proteomes" id="UP000018936"/>
    </source>
</evidence>
<sequence length="1222" mass="134949">MRGQLKQASQPGDPQGSHGGPSRGVSEIPGSFGHLQSWSTGRLEEQTGPQELSRSGPNFKQTTWSFPPLPSITQGTSRPRPEATFNPSAVVLRLTDPSLTTRPSEIQDAVSTAIRWAGSLPQEQTHSEWEDYGDGDCAIPYECSHSSGSDREEGEIWDLNLSEEEDLHPDQPLLAIEVAPEPQGEPSRHGDSLFSKPVVSTEVLPSPHLFLDLVKEQCAPPAAGPRPLTGNFTMWVLPWLMLWLCPLLMLLSLPPSPLAPPPSQRTFSRLTINVPNRPLNAAIKQQRGLSRLRLMRRFSPGLHWMHQLQDRIPASDFRSHQDLNKIIAAAEFTADTTLNSAKFASRTMASVAATRNSGLMYPADNNILMVNGPFVGEGVIPSIALSNPSFSPPIGGCLAFFTSRWEESTMDAWVLNTRAFRRVTSSPPLTSRRLTSIFPSGLIIASFSVSCYQYFHFQYRALPFGSRRHQDSSQSENPMLTVRHHDTVVHPIHPSRPTSYTVLSPEPRLFHQHQEEPSISHNQNTSLGSSHQHIPVPSLSISRSGEKPYQYHPSGSTSTHCSPVTAVHTTGEDDIMHWDHPMGTASLPISSVLSPQTQRSFKWWLSPALWRGQPFKEPERFLLTMDASLLGWGAHMDGQIAQGIWSRTDRARPINWLELRAIFLALRDFRSTVTGNPYISVDGQYGHKGTRQQARGGEDCGWRDVCCPSQQITSPEWTTPKPTGSARAQSTTQNGAFTHLYSETSPSDLGLQRWISSPLPTMLNGGDKCSSEQMAQGSPLRLSPSSHHYGSHLEDSGGTGGANSPGPLLAKETLVYRPGEPVCSYPLEDPSQQNFPSSGSLAPSGSPVVQADHVALERQQLREANLPERITLTIQASCKPSTTRIYNALEARVAVVLHFLQDGLEKGLVPNTLCCQVAALSLVLSWEFFSSYHTILLSRDLPRVLQALTELPFEPLRTVSLHFLTLKVVFLVAITSARRVSELAVLSTWFHRSQDIVLPDFCPLPHHNLECKWHTLDVRRALRIYLKGTFTFRKTEAMFVSFSPSHLGNKASPPTLSRWIRACIAQAYKEAALPVPQGLTAHSTRSAATSAAWATQASLEEICRAATWAFPSPFIRHYHLDSFASTSAAFGRRLDEEPPVNMQALVCPILGSRSRIEENGRWYNYLRTPFLSMLLESPAPPLLHLDSDTKVCQASSPKLGSLPQAVLFIQDRLSLMTSSGGA</sequence>
<comment type="caution">
    <text evidence="3">The sequence shown here is derived from an EMBL/GenBank/DDBJ whole genome shotgun (WGS) entry which is preliminary data.</text>
</comment>
<dbReference type="AlphaFoldDB" id="V8PJ10"/>
<evidence type="ECO:0000256" key="1">
    <source>
        <dbReference type="ARBA" id="ARBA00023172"/>
    </source>
</evidence>
<proteinExistence type="predicted"/>
<gene>
    <name evidence="3" type="ORF">L345_00290</name>
</gene>
<dbReference type="Gene3D" id="1.10.443.10">
    <property type="entry name" value="Intergrase catalytic core"/>
    <property type="match status" value="1"/>
</dbReference>
<feature type="region of interest" description="Disordered" evidence="2">
    <location>
        <begin position="762"/>
        <end position="808"/>
    </location>
</feature>
<feature type="compositionally biased region" description="Polar residues" evidence="2">
    <location>
        <begin position="1"/>
        <end position="12"/>
    </location>
</feature>
<name>V8PJ10_OPHHA</name>
<evidence type="ECO:0000256" key="2">
    <source>
        <dbReference type="SAM" id="MobiDB-lite"/>
    </source>
</evidence>
<evidence type="ECO:0000313" key="3">
    <source>
        <dbReference type="EMBL" id="ETE73867.1"/>
    </source>
</evidence>
<keyword evidence="1" id="KW-0233">DNA recombination</keyword>
<dbReference type="GO" id="GO:0015074">
    <property type="term" value="P:DNA integration"/>
    <property type="evidence" value="ECO:0007669"/>
    <property type="project" value="InterPro"/>
</dbReference>
<keyword evidence="4" id="KW-1185">Reference proteome</keyword>
<dbReference type="Proteomes" id="UP000018936">
    <property type="component" value="Unassembled WGS sequence"/>
</dbReference>
<feature type="compositionally biased region" description="Polar residues" evidence="2">
    <location>
        <begin position="47"/>
        <end position="77"/>
    </location>
</feature>
<reference evidence="3 4" key="1">
    <citation type="journal article" date="2013" name="Proc. Natl. Acad. Sci. U.S.A.">
        <title>The king cobra genome reveals dynamic gene evolution and adaptation in the snake venom system.</title>
        <authorList>
            <person name="Vonk F.J."/>
            <person name="Casewell N.R."/>
            <person name="Henkel C.V."/>
            <person name="Heimberg A.M."/>
            <person name="Jansen H.J."/>
            <person name="McCleary R.J."/>
            <person name="Kerkkamp H.M."/>
            <person name="Vos R.A."/>
            <person name="Guerreiro I."/>
            <person name="Calvete J.J."/>
            <person name="Wuster W."/>
            <person name="Woods A.E."/>
            <person name="Logan J.M."/>
            <person name="Harrison R.A."/>
            <person name="Castoe T.A."/>
            <person name="de Koning A.P."/>
            <person name="Pollock D.D."/>
            <person name="Yandell M."/>
            <person name="Calderon D."/>
            <person name="Renjifo C."/>
            <person name="Currier R.B."/>
            <person name="Salgado D."/>
            <person name="Pla D."/>
            <person name="Sanz L."/>
            <person name="Hyder A.S."/>
            <person name="Ribeiro J.M."/>
            <person name="Arntzen J.W."/>
            <person name="van den Thillart G.E."/>
            <person name="Boetzer M."/>
            <person name="Pirovano W."/>
            <person name="Dirks R.P."/>
            <person name="Spaink H.P."/>
            <person name="Duboule D."/>
            <person name="McGlinn E."/>
            <person name="Kini R.M."/>
            <person name="Richardson M.K."/>
        </authorList>
    </citation>
    <scope>NUCLEOTIDE SEQUENCE</scope>
    <source>
        <tissue evidence="3">Blood</tissue>
    </source>
</reference>
<dbReference type="SUPFAM" id="SSF56349">
    <property type="entry name" value="DNA breaking-rejoining enzymes"/>
    <property type="match status" value="1"/>
</dbReference>
<dbReference type="InterPro" id="IPR011010">
    <property type="entry name" value="DNA_brk_join_enz"/>
</dbReference>
<dbReference type="GO" id="GO:0003677">
    <property type="term" value="F:DNA binding"/>
    <property type="evidence" value="ECO:0007669"/>
    <property type="project" value="InterPro"/>
</dbReference>
<organism evidence="3 4">
    <name type="scientific">Ophiophagus hannah</name>
    <name type="common">King cobra</name>
    <name type="synonym">Naja hannah</name>
    <dbReference type="NCBI Taxonomy" id="8665"/>
    <lineage>
        <taxon>Eukaryota</taxon>
        <taxon>Metazoa</taxon>
        <taxon>Chordata</taxon>
        <taxon>Craniata</taxon>
        <taxon>Vertebrata</taxon>
        <taxon>Euteleostomi</taxon>
        <taxon>Lepidosauria</taxon>
        <taxon>Squamata</taxon>
        <taxon>Bifurcata</taxon>
        <taxon>Unidentata</taxon>
        <taxon>Episquamata</taxon>
        <taxon>Toxicofera</taxon>
        <taxon>Serpentes</taxon>
        <taxon>Colubroidea</taxon>
        <taxon>Elapidae</taxon>
        <taxon>Elapinae</taxon>
        <taxon>Ophiophagus</taxon>
    </lineage>
</organism>
<feature type="non-terminal residue" evidence="3">
    <location>
        <position position="1"/>
    </location>
</feature>
<dbReference type="CDD" id="cd09275">
    <property type="entry name" value="RNase_HI_RT_DIRS1"/>
    <property type="match status" value="1"/>
</dbReference>
<dbReference type="OrthoDB" id="8954815at2759"/>
<dbReference type="EMBL" id="AZIM01000026">
    <property type="protein sequence ID" value="ETE73867.1"/>
    <property type="molecule type" value="Genomic_DNA"/>
</dbReference>
<dbReference type="PANTHER" id="PTHR33066:SF2">
    <property type="entry name" value="FILAGGRIN-2-LIKE"/>
    <property type="match status" value="1"/>
</dbReference>
<dbReference type="InterPro" id="IPR013762">
    <property type="entry name" value="Integrase-like_cat_sf"/>
</dbReference>